<keyword evidence="1" id="KW-1133">Transmembrane helix</keyword>
<proteinExistence type="predicted"/>
<sequence>MKIEKKNLLKYLGNIVTVLAIIFVFKQLFSNGLDYHSIFKSKNILPVVIIVIVQAIIVATNTYPWKKIVEILSNKKLPYKETVTIYVKSNLMKYVPGNVFQYVGRNELAMNQNISHLKVATATIIDVAMTVLSAMAISLVFLYDYIWKFMSTFTNIWFLLILFIFFVLVLYVLIVIFKKNILQFLSNNQDIFKKKNIHVLIKCFFYYVFVMLISSLMYMLVFTFILDQHVTTTLFFKLFSAYTLSWLVGFITPGAPAGIGIKEAVMVGVTGGLVNQSTIALSMIVLRVLATFSDVLAFLIVILLSSKKKQVAK</sequence>
<feature type="transmembrane region" description="Helical" evidence="1">
    <location>
        <begin position="12"/>
        <end position="29"/>
    </location>
</feature>
<keyword evidence="3" id="KW-1185">Reference proteome</keyword>
<feature type="transmembrane region" description="Helical" evidence="1">
    <location>
        <begin position="155"/>
        <end position="177"/>
    </location>
</feature>
<evidence type="ECO:0008006" key="4">
    <source>
        <dbReference type="Google" id="ProtNLM"/>
    </source>
</evidence>
<feature type="transmembrane region" description="Helical" evidence="1">
    <location>
        <begin position="119"/>
        <end position="143"/>
    </location>
</feature>
<name>A0ABW5TJM8_9ENTE</name>
<keyword evidence="1" id="KW-0472">Membrane</keyword>
<evidence type="ECO:0000256" key="1">
    <source>
        <dbReference type="SAM" id="Phobius"/>
    </source>
</evidence>
<evidence type="ECO:0000313" key="2">
    <source>
        <dbReference type="EMBL" id="MFD2729129.1"/>
    </source>
</evidence>
<comment type="caution">
    <text evidence="2">The sequence shown here is derived from an EMBL/GenBank/DDBJ whole genome shotgun (WGS) entry which is preliminary data.</text>
</comment>
<feature type="transmembrane region" description="Helical" evidence="1">
    <location>
        <begin position="44"/>
        <end position="65"/>
    </location>
</feature>
<reference evidence="3" key="1">
    <citation type="journal article" date="2019" name="Int. J. Syst. Evol. Microbiol.">
        <title>The Global Catalogue of Microorganisms (GCM) 10K type strain sequencing project: providing services to taxonomists for standard genome sequencing and annotation.</title>
        <authorList>
            <consortium name="The Broad Institute Genomics Platform"/>
            <consortium name="The Broad Institute Genome Sequencing Center for Infectious Disease"/>
            <person name="Wu L."/>
            <person name="Ma J."/>
        </authorList>
    </citation>
    <scope>NUCLEOTIDE SEQUENCE [LARGE SCALE GENOMIC DNA]</scope>
    <source>
        <strain evidence="3">TISTR 932</strain>
    </source>
</reference>
<accession>A0ABW5TJM8</accession>
<feature type="transmembrane region" description="Helical" evidence="1">
    <location>
        <begin position="204"/>
        <end position="226"/>
    </location>
</feature>
<dbReference type="RefSeq" id="WP_379981196.1">
    <property type="nucleotide sequence ID" value="NZ_JBHUMO010000043.1"/>
</dbReference>
<feature type="transmembrane region" description="Helical" evidence="1">
    <location>
        <begin position="279"/>
        <end position="304"/>
    </location>
</feature>
<gene>
    <name evidence="2" type="ORF">ACFSR0_06805</name>
</gene>
<keyword evidence="1" id="KW-0812">Transmembrane</keyword>
<organism evidence="2 3">
    <name type="scientific">Enterococcus camelliae</name>
    <dbReference type="NCBI Taxonomy" id="453959"/>
    <lineage>
        <taxon>Bacteria</taxon>
        <taxon>Bacillati</taxon>
        <taxon>Bacillota</taxon>
        <taxon>Bacilli</taxon>
        <taxon>Lactobacillales</taxon>
        <taxon>Enterococcaceae</taxon>
        <taxon>Enterococcus</taxon>
    </lineage>
</organism>
<evidence type="ECO:0000313" key="3">
    <source>
        <dbReference type="Proteomes" id="UP001597427"/>
    </source>
</evidence>
<protein>
    <recommendedName>
        <fullName evidence="4">Lysyltransferase</fullName>
    </recommendedName>
</protein>
<dbReference type="Proteomes" id="UP001597427">
    <property type="component" value="Unassembled WGS sequence"/>
</dbReference>
<dbReference type="EMBL" id="JBHUMO010000043">
    <property type="protein sequence ID" value="MFD2729129.1"/>
    <property type="molecule type" value="Genomic_DNA"/>
</dbReference>